<evidence type="ECO:0000259" key="2">
    <source>
        <dbReference type="Pfam" id="PF03078"/>
    </source>
</evidence>
<feature type="region of interest" description="Disordered" evidence="1">
    <location>
        <begin position="1"/>
        <end position="190"/>
    </location>
</feature>
<dbReference type="AlphaFoldDB" id="A0A6J0LI40"/>
<feature type="compositionally biased region" description="Basic and acidic residues" evidence="1">
    <location>
        <begin position="147"/>
        <end position="161"/>
    </location>
</feature>
<accession>A0A6J0LI40</accession>
<evidence type="ECO:0000256" key="1">
    <source>
        <dbReference type="SAM" id="MobiDB-lite"/>
    </source>
</evidence>
<dbReference type="RefSeq" id="XP_056860521.1">
    <property type="nucleotide sequence ID" value="XM_057004541.1"/>
</dbReference>
<name>A0A6J0LI40_RAPSA</name>
<reference evidence="3" key="1">
    <citation type="journal article" date="2019" name="Database">
        <title>The radish genome database (RadishGD): an integrated information resource for radish genomics.</title>
        <authorList>
            <person name="Yu H.J."/>
            <person name="Baek S."/>
            <person name="Lee Y.J."/>
            <person name="Cho A."/>
            <person name="Mun J.H."/>
        </authorList>
    </citation>
    <scope>NUCLEOTIDE SEQUENCE [LARGE SCALE GENOMIC DNA]</scope>
    <source>
        <strain evidence="3">cv. WK10039</strain>
    </source>
</reference>
<proteinExistence type="predicted"/>
<feature type="compositionally biased region" description="Polar residues" evidence="1">
    <location>
        <begin position="663"/>
        <end position="672"/>
    </location>
</feature>
<reference evidence="4" key="2">
    <citation type="submission" date="2025-08" db="UniProtKB">
        <authorList>
            <consortium name="RefSeq"/>
        </authorList>
    </citation>
    <scope>IDENTIFICATION</scope>
    <source>
        <tissue evidence="4">Leaf</tissue>
    </source>
</reference>
<sequence length="691" mass="77395">MAKQTQAEIETKKRKNAERETARTGKVLGSQPGSEEERRQQALAMLKKKTQAKTDGKRIAADESAADIAHKQAPPKRARAPRGQGGGALVLEKSNQEANLTISTQAPIPQPKPPTKRPTSQLVCEEVHQDQVRKDQQLRAKQKKEGKRPVVEESDSEKAEDPSPDSDEDHGPPKRKNFNAGRDRKKKPTEAELVEQMRKGIAWPPTRFVDRSFLQALYLDDDVKEMLEFMKIGSFYSVAYQTYPEVSCQFLSTLEATFHTKKIAQQGWGRITFKIAGQSYTMSFTEIGEALGLHDGGNPALPQLTNAPKGKGIEDLTWKLISGKGREGRKDRSTAIKHPTIRYLHRFLTHTLFYKKEVSNIAGEELRFLHQAVQHYASHPQLPIVPDDFYSDFGMVGYFVTRLMYYKDWAWTNRDSEPQIGIGGWITPLLGYLGIDLGTDKSGPAYLNGKYLKKVQFLVGTLDGRCVYSYKRLNKKAEIALPNHPLTTLTSPGAIRFDIDEEHLLKCHGALGPVTQTPTTGSSEEVYLQGYTSKATEHLFGPPRYKFDQFTGALPLGPLRDAHDQISTLQRWSRAQDRTIYKLTNKCKELRRTVKRQVKASAIFMRKVTDVLTRGAVAGCKAEDFDIDALITPPPQPLYDPSAPESREQSLRRLRNPHIFPSESGNKSPSLDTTDEDDNSEGEASASSHGP</sequence>
<dbReference type="GeneID" id="108830475"/>
<feature type="compositionally biased region" description="Basic residues" evidence="1">
    <location>
        <begin position="173"/>
        <end position="187"/>
    </location>
</feature>
<feature type="compositionally biased region" description="Basic and acidic residues" evidence="1">
    <location>
        <begin position="125"/>
        <end position="138"/>
    </location>
</feature>
<organism evidence="3 4">
    <name type="scientific">Raphanus sativus</name>
    <name type="common">Radish</name>
    <name type="synonym">Raphanus raphanistrum var. sativus</name>
    <dbReference type="NCBI Taxonomy" id="3726"/>
    <lineage>
        <taxon>Eukaryota</taxon>
        <taxon>Viridiplantae</taxon>
        <taxon>Streptophyta</taxon>
        <taxon>Embryophyta</taxon>
        <taxon>Tracheophyta</taxon>
        <taxon>Spermatophyta</taxon>
        <taxon>Magnoliopsida</taxon>
        <taxon>eudicotyledons</taxon>
        <taxon>Gunneridae</taxon>
        <taxon>Pentapetalae</taxon>
        <taxon>rosids</taxon>
        <taxon>malvids</taxon>
        <taxon>Brassicales</taxon>
        <taxon>Brassicaceae</taxon>
        <taxon>Brassiceae</taxon>
        <taxon>Raphanus</taxon>
    </lineage>
</organism>
<protein>
    <submittedName>
        <fullName evidence="4">Uncharacterized protein LOC108830475</fullName>
    </submittedName>
</protein>
<feature type="region of interest" description="Disordered" evidence="1">
    <location>
        <begin position="632"/>
        <end position="691"/>
    </location>
</feature>
<feature type="domain" description="Arabidopsis retrotransposon Orf1 C-terminal" evidence="2">
    <location>
        <begin position="146"/>
        <end position="596"/>
    </location>
</feature>
<dbReference type="KEGG" id="rsz:108830475"/>
<gene>
    <name evidence="4" type="primary">LOC108830475</name>
</gene>
<evidence type="ECO:0000313" key="3">
    <source>
        <dbReference type="Proteomes" id="UP000504610"/>
    </source>
</evidence>
<dbReference type="Proteomes" id="UP000504610">
    <property type="component" value="Chromosome 3"/>
</dbReference>
<keyword evidence="3" id="KW-1185">Reference proteome</keyword>
<dbReference type="OrthoDB" id="1106712at2759"/>
<evidence type="ECO:0000313" key="4">
    <source>
        <dbReference type="RefSeq" id="XP_056860521.1"/>
    </source>
</evidence>
<dbReference type="Pfam" id="PF03078">
    <property type="entry name" value="ATHILA"/>
    <property type="match status" value="1"/>
</dbReference>
<feature type="compositionally biased region" description="Basic and acidic residues" evidence="1">
    <location>
        <begin position="52"/>
        <end position="61"/>
    </location>
</feature>
<dbReference type="InterPro" id="IPR004312">
    <property type="entry name" value="ATHILA_Orf1_C"/>
</dbReference>